<accession>A0A2C5Z526</accession>
<reference evidence="2 3" key="1">
    <citation type="submission" date="2017-06" db="EMBL/GenBank/DDBJ databases">
        <title>Ant-infecting Ophiocordyceps genomes reveal a high diversity of potential behavioral manipulation genes and a possible major role for enterotoxins.</title>
        <authorList>
            <person name="De Bekker C."/>
            <person name="Evans H.C."/>
            <person name="Brachmann A."/>
            <person name="Hughes D.P."/>
        </authorList>
    </citation>
    <scope>NUCLEOTIDE SEQUENCE [LARGE SCALE GENOMIC DNA]</scope>
    <source>
        <strain evidence="2 3">Map16</strain>
    </source>
</reference>
<evidence type="ECO:0000313" key="2">
    <source>
        <dbReference type="EMBL" id="PHH74792.1"/>
    </source>
</evidence>
<keyword evidence="3" id="KW-1185">Reference proteome</keyword>
<comment type="caution">
    <text evidence="2">The sequence shown here is derived from an EMBL/GenBank/DDBJ whole genome shotgun (WGS) entry which is preliminary data.</text>
</comment>
<proteinExistence type="predicted"/>
<organism evidence="2 3">
    <name type="scientific">Ophiocordyceps camponoti-rufipedis</name>
    <dbReference type="NCBI Taxonomy" id="2004952"/>
    <lineage>
        <taxon>Eukaryota</taxon>
        <taxon>Fungi</taxon>
        <taxon>Dikarya</taxon>
        <taxon>Ascomycota</taxon>
        <taxon>Pezizomycotina</taxon>
        <taxon>Sordariomycetes</taxon>
        <taxon>Hypocreomycetidae</taxon>
        <taxon>Hypocreales</taxon>
        <taxon>Ophiocordycipitaceae</taxon>
        <taxon>Ophiocordyceps</taxon>
    </lineage>
</organism>
<dbReference type="AlphaFoldDB" id="A0A2C5Z526"/>
<feature type="compositionally biased region" description="Polar residues" evidence="1">
    <location>
        <begin position="204"/>
        <end position="218"/>
    </location>
</feature>
<evidence type="ECO:0000313" key="3">
    <source>
        <dbReference type="Proteomes" id="UP000226431"/>
    </source>
</evidence>
<sequence length="391" mass="41405">MDKSFKGKAKALTIEESTGKDAEQDCPPSTNKTSKGKAKAPTIEESTGKDAEQDCPPPTDKTPKNKAKAAINEPTRKDDALDSSPLPIQPSNNEPETPTKPADAKEPSQPPIPEPSDAKAFWADEVEWDEIAREMKLDEPDDEGWTTMTSKKKTRKSDLEGESWSAERGPVAFEDGYYGFEACGIIASTDGDSGSETWRTIASTDGDSGSETLHSVSSPKDAGHPQAMGLDGGRLDSHVLYTISALDVLRYDSGSDGVGLDEGGFHPDSGSGSGAFDAEILSGFFGPGGGFDSKVFCSICDPQEIGFDEIVQITPGSDGIRIDSAVFQSLSRPEDVEFEEIVQSIFSSQGVKLDFRTTSTVSGSEGTGSDVKISAISPGLEEASRKALGTV</sequence>
<feature type="region of interest" description="Disordered" evidence="1">
    <location>
        <begin position="1"/>
        <end position="165"/>
    </location>
</feature>
<gene>
    <name evidence="2" type="ORF">CDD80_2835</name>
</gene>
<feature type="region of interest" description="Disordered" evidence="1">
    <location>
        <begin position="204"/>
        <end position="223"/>
    </location>
</feature>
<dbReference type="EMBL" id="NJES01000252">
    <property type="protein sequence ID" value="PHH74792.1"/>
    <property type="molecule type" value="Genomic_DNA"/>
</dbReference>
<evidence type="ECO:0000256" key="1">
    <source>
        <dbReference type="SAM" id="MobiDB-lite"/>
    </source>
</evidence>
<dbReference type="Proteomes" id="UP000226431">
    <property type="component" value="Unassembled WGS sequence"/>
</dbReference>
<name>A0A2C5Z526_9HYPO</name>
<protein>
    <submittedName>
        <fullName evidence="2">Uncharacterized protein</fullName>
    </submittedName>
</protein>